<dbReference type="GO" id="GO:0012505">
    <property type="term" value="C:endomembrane system"/>
    <property type="evidence" value="ECO:0007669"/>
    <property type="project" value="TreeGrafter"/>
</dbReference>
<organism evidence="6 7">
    <name type="scientific">Salpingoeca rosetta (strain ATCC 50818 / BSB-021)</name>
    <dbReference type="NCBI Taxonomy" id="946362"/>
    <lineage>
        <taxon>Eukaryota</taxon>
        <taxon>Choanoflagellata</taxon>
        <taxon>Craspedida</taxon>
        <taxon>Salpingoecidae</taxon>
        <taxon>Salpingoeca</taxon>
    </lineage>
</organism>
<dbReference type="GO" id="GO:0005975">
    <property type="term" value="P:carbohydrate metabolic process"/>
    <property type="evidence" value="ECO:0007669"/>
    <property type="project" value="InterPro"/>
</dbReference>
<evidence type="ECO:0000256" key="1">
    <source>
        <dbReference type="ARBA" id="ARBA00009336"/>
    </source>
</evidence>
<dbReference type="OMA" id="ATESWAV"/>
<feature type="region of interest" description="Disordered" evidence="3">
    <location>
        <begin position="49"/>
        <end position="75"/>
    </location>
</feature>
<feature type="domain" description="GH18" evidence="5">
    <location>
        <begin position="161"/>
        <end position="474"/>
    </location>
</feature>
<gene>
    <name evidence="6" type="ORF">PTSG_02078</name>
</gene>
<dbReference type="eggNOG" id="KOG2091">
    <property type="taxonomic scope" value="Eukaryota"/>
</dbReference>
<evidence type="ECO:0000256" key="2">
    <source>
        <dbReference type="ARBA" id="ARBA00040976"/>
    </source>
</evidence>
<dbReference type="Gene3D" id="3.10.50.10">
    <property type="match status" value="1"/>
</dbReference>
<feature type="compositionally biased region" description="Low complexity" evidence="3">
    <location>
        <begin position="49"/>
        <end position="63"/>
    </location>
</feature>
<keyword evidence="4" id="KW-0472">Membrane</keyword>
<dbReference type="EMBL" id="GL832959">
    <property type="protein sequence ID" value="EGD81359.1"/>
    <property type="molecule type" value="Genomic_DNA"/>
</dbReference>
<dbReference type="SUPFAM" id="SSF51445">
    <property type="entry name" value="(Trans)glycosidases"/>
    <property type="match status" value="1"/>
</dbReference>
<accession>F2U2K4</accession>
<dbReference type="RefSeq" id="XP_004996563.1">
    <property type="nucleotide sequence ID" value="XM_004996506.1"/>
</dbReference>
<dbReference type="PROSITE" id="PS51910">
    <property type="entry name" value="GH18_2"/>
    <property type="match status" value="1"/>
</dbReference>
<dbReference type="KEGG" id="sre:PTSG_02078"/>
<feature type="non-terminal residue" evidence="6">
    <location>
        <position position="1"/>
    </location>
</feature>
<sequence length="474" mass="51796">MHVHAFIEIAQRPPHINNQRPQPTHNTEHDWTMAKKGKGNAGAAAAAAAAAKKTKKSSSSSIGGRKKAAKQAGSTPALSPLSVVLAVLVLGVAVWMGAQWWCSTTLNNRPHSNTSPSADGDTSSDSEHAGDSDPPSLIQHVLDTHSRVDPEHEHSSAVYPRATLAYVTPWNNKGYDVAKRFLGKFSHVSPVWLQLNVDGGRFVVNGEHDIDLGWVADVRRPAPGTNRVAKVVPRILVEGPAMMSVLSPNRDKQQEVLSKLLDVCSRNKFDGLVLELWSRLQISPEIRSALTQLVSFLGDGMRRNNLELILVVPPVSSSFGHADFDKLASTVSYFSINTYDYSAGGTAGPNAPYKWVRSTLETLLRATQRGRAKPEQLLLGLNFYGNLFTPEGGRPILGRDFVTMLAESKDHVTMSWNEGAREHVVKPTASSQPVALYYPTERSIQERIALANELGVGICIWEIGQGLDYFYNVI</sequence>
<dbReference type="InterPro" id="IPR011583">
    <property type="entry name" value="Chitinase_II/V-like_cat"/>
</dbReference>
<dbReference type="PANTHER" id="PTHR46066:SF2">
    <property type="entry name" value="CHITINASE DOMAIN-CONTAINING PROTEIN 1"/>
    <property type="match status" value="1"/>
</dbReference>
<dbReference type="GO" id="GO:0070492">
    <property type="term" value="F:oligosaccharide binding"/>
    <property type="evidence" value="ECO:0007669"/>
    <property type="project" value="TreeGrafter"/>
</dbReference>
<feature type="transmembrane region" description="Helical" evidence="4">
    <location>
        <begin position="77"/>
        <end position="101"/>
    </location>
</feature>
<evidence type="ECO:0000256" key="4">
    <source>
        <dbReference type="SAM" id="Phobius"/>
    </source>
</evidence>
<dbReference type="Pfam" id="PF00704">
    <property type="entry name" value="Glyco_hydro_18"/>
    <property type="match status" value="1"/>
</dbReference>
<dbReference type="CDD" id="cd02876">
    <property type="entry name" value="GH18_SI-CLP"/>
    <property type="match status" value="1"/>
</dbReference>
<dbReference type="SMART" id="SM00636">
    <property type="entry name" value="Glyco_18"/>
    <property type="match status" value="1"/>
</dbReference>
<dbReference type="GeneID" id="16077154"/>
<dbReference type="AlphaFoldDB" id="F2U2K4"/>
<feature type="region of interest" description="Disordered" evidence="3">
    <location>
        <begin position="107"/>
        <end position="138"/>
    </location>
</feature>
<protein>
    <recommendedName>
        <fullName evidence="2">Chitinase domain-containing protein 1</fullName>
    </recommendedName>
</protein>
<evidence type="ECO:0000313" key="7">
    <source>
        <dbReference type="Proteomes" id="UP000007799"/>
    </source>
</evidence>
<reference evidence="6" key="1">
    <citation type="submission" date="2009-08" db="EMBL/GenBank/DDBJ databases">
        <title>Annotation of Salpingoeca rosetta.</title>
        <authorList>
            <consortium name="The Broad Institute Genome Sequencing Platform"/>
            <person name="Russ C."/>
            <person name="Cuomo C."/>
            <person name="Burger G."/>
            <person name="Gray M.W."/>
            <person name="Holland P.W.H."/>
            <person name="King N."/>
            <person name="Lang F.B.F."/>
            <person name="Roger A.J."/>
            <person name="Ruiz-Trillo I."/>
            <person name="Young S.K."/>
            <person name="Zeng Q."/>
            <person name="Gargeya S."/>
            <person name="Alvarado L."/>
            <person name="Berlin A."/>
            <person name="Chapman S.B."/>
            <person name="Chen Z."/>
            <person name="Freedman E."/>
            <person name="Gellesch M."/>
            <person name="Goldberg J."/>
            <person name="Griggs A."/>
            <person name="Gujja S."/>
            <person name="Heilman E."/>
            <person name="Heiman D."/>
            <person name="Howarth C."/>
            <person name="Mehta T."/>
            <person name="Neiman D."/>
            <person name="Pearson M."/>
            <person name="Roberts A."/>
            <person name="Saif S."/>
            <person name="Shea T."/>
            <person name="Shenoy N."/>
            <person name="Sisk P."/>
            <person name="Stolte C."/>
            <person name="Sykes S."/>
            <person name="White J."/>
            <person name="Yandava C."/>
            <person name="Haas B."/>
            <person name="Nusbaum C."/>
            <person name="Birren B."/>
        </authorList>
    </citation>
    <scope>NUCLEOTIDE SEQUENCE</scope>
    <source>
        <strain evidence="6">ATCC 50818</strain>
    </source>
</reference>
<dbReference type="GO" id="GO:0008061">
    <property type="term" value="F:chitin binding"/>
    <property type="evidence" value="ECO:0007669"/>
    <property type="project" value="InterPro"/>
</dbReference>
<evidence type="ECO:0000256" key="3">
    <source>
        <dbReference type="SAM" id="MobiDB-lite"/>
    </source>
</evidence>
<dbReference type="STRING" id="946362.F2U2K4"/>
<dbReference type="Gene3D" id="3.20.20.80">
    <property type="entry name" value="Glycosidases"/>
    <property type="match status" value="1"/>
</dbReference>
<keyword evidence="7" id="KW-1185">Reference proteome</keyword>
<evidence type="ECO:0000313" key="6">
    <source>
        <dbReference type="EMBL" id="EGD81359.1"/>
    </source>
</evidence>
<dbReference type="InterPro" id="IPR017853">
    <property type="entry name" value="GH"/>
</dbReference>
<feature type="compositionally biased region" description="Polar residues" evidence="3">
    <location>
        <begin position="16"/>
        <end position="25"/>
    </location>
</feature>
<name>F2U2K4_SALR5</name>
<keyword evidence="4" id="KW-0812">Transmembrane</keyword>
<evidence type="ECO:0000259" key="5">
    <source>
        <dbReference type="PROSITE" id="PS51910"/>
    </source>
</evidence>
<dbReference type="InterPro" id="IPR001223">
    <property type="entry name" value="Glyco_hydro18_cat"/>
</dbReference>
<feature type="compositionally biased region" description="Polar residues" evidence="3">
    <location>
        <begin position="107"/>
        <end position="123"/>
    </location>
</feature>
<proteinExistence type="inferred from homology"/>
<dbReference type="PANTHER" id="PTHR46066">
    <property type="entry name" value="CHITINASE DOMAIN-CONTAINING PROTEIN 1 FAMILY MEMBER"/>
    <property type="match status" value="1"/>
</dbReference>
<dbReference type="InterPro" id="IPR029070">
    <property type="entry name" value="Chitinase_insertion_sf"/>
</dbReference>
<dbReference type="FunCoup" id="F2U2K4">
    <property type="interactions" value="577"/>
</dbReference>
<dbReference type="Proteomes" id="UP000007799">
    <property type="component" value="Unassembled WGS sequence"/>
</dbReference>
<keyword evidence="4" id="KW-1133">Transmembrane helix</keyword>
<dbReference type="InParanoid" id="F2U2K4"/>
<comment type="similarity">
    <text evidence="1">Belongs to the glycosyl hydrolase 18 family.</text>
</comment>
<dbReference type="OrthoDB" id="10254444at2759"/>
<feature type="region of interest" description="Disordered" evidence="3">
    <location>
        <begin position="9"/>
        <end position="29"/>
    </location>
</feature>